<protein>
    <submittedName>
        <fullName evidence="1">Uncharacterized protein</fullName>
    </submittedName>
</protein>
<accession>M5S5Q3</accession>
<dbReference type="STRING" id="1263868.RESH_02708"/>
<name>M5S5Q3_9BACT</name>
<evidence type="ECO:0000313" key="1">
    <source>
        <dbReference type="EMBL" id="EMI26815.1"/>
    </source>
</evidence>
<dbReference type="PATRIC" id="fig|1263868.3.peg.2938"/>
<reference evidence="1 2" key="1">
    <citation type="journal article" date="2013" name="Mar. Genomics">
        <title>Expression of sulfatases in Rhodopirellula baltica and the diversity of sulfatases in the genus Rhodopirellula.</title>
        <authorList>
            <person name="Wegner C.E."/>
            <person name="Richter-Heitmann T."/>
            <person name="Klindworth A."/>
            <person name="Klockow C."/>
            <person name="Richter M."/>
            <person name="Achstetter T."/>
            <person name="Glockner F.O."/>
            <person name="Harder J."/>
        </authorList>
    </citation>
    <scope>NUCLEOTIDE SEQUENCE [LARGE SCALE GENOMIC DNA]</scope>
    <source>
        <strain evidence="1 2">SH398</strain>
    </source>
</reference>
<evidence type="ECO:0000313" key="2">
    <source>
        <dbReference type="Proteomes" id="UP000011996"/>
    </source>
</evidence>
<comment type="caution">
    <text evidence="1">The sequence shown here is derived from an EMBL/GenBank/DDBJ whole genome shotgun (WGS) entry which is preliminary data.</text>
</comment>
<dbReference type="AlphaFoldDB" id="M5S5Q3"/>
<dbReference type="Proteomes" id="UP000011996">
    <property type="component" value="Unassembled WGS sequence"/>
</dbReference>
<proteinExistence type="predicted"/>
<sequence length="72" mass="7682">MENTAPVLASGNRDSTENHLMANPYEATTEELLKSAPGVPDFRIIAFLLAGFAAIVDCNCCPTEVHTTGTQD</sequence>
<gene>
    <name evidence="1" type="ORF">RESH_02708</name>
</gene>
<dbReference type="EMBL" id="ANOF01000085">
    <property type="protein sequence ID" value="EMI26815.1"/>
    <property type="molecule type" value="Genomic_DNA"/>
</dbReference>
<organism evidence="1 2">
    <name type="scientific">Rhodopirellula europaea SH398</name>
    <dbReference type="NCBI Taxonomy" id="1263868"/>
    <lineage>
        <taxon>Bacteria</taxon>
        <taxon>Pseudomonadati</taxon>
        <taxon>Planctomycetota</taxon>
        <taxon>Planctomycetia</taxon>
        <taxon>Pirellulales</taxon>
        <taxon>Pirellulaceae</taxon>
        <taxon>Rhodopirellula</taxon>
    </lineage>
</organism>
<dbReference type="RefSeq" id="WP_008666850.1">
    <property type="nucleotide sequence ID" value="NZ_ANOF01000085.1"/>
</dbReference>